<feature type="active site" description="Proton donor/acceptor" evidence="7">
    <location>
        <position position="254"/>
    </location>
</feature>
<dbReference type="SUPFAM" id="SSF141523">
    <property type="entry name" value="L,D-transpeptidase catalytic domain-like"/>
    <property type="match status" value="1"/>
</dbReference>
<evidence type="ECO:0000256" key="4">
    <source>
        <dbReference type="ARBA" id="ARBA00022984"/>
    </source>
</evidence>
<dbReference type="Gene3D" id="2.60.40.3710">
    <property type="match status" value="1"/>
</dbReference>
<feature type="region of interest" description="Disordered" evidence="8">
    <location>
        <begin position="36"/>
        <end position="65"/>
    </location>
</feature>
<keyword evidence="4 7" id="KW-0573">Peptidoglycan synthesis</keyword>
<dbReference type="InterPro" id="IPR005490">
    <property type="entry name" value="LD_TPept_cat_dom"/>
</dbReference>
<accession>A0ABW1T076</accession>
<keyword evidence="3 7" id="KW-0133">Cell shape</keyword>
<dbReference type="Proteomes" id="UP001596138">
    <property type="component" value="Unassembled WGS sequence"/>
</dbReference>
<evidence type="ECO:0000313" key="10">
    <source>
        <dbReference type="EMBL" id="MFC6237665.1"/>
    </source>
</evidence>
<evidence type="ECO:0000256" key="5">
    <source>
        <dbReference type="ARBA" id="ARBA00023315"/>
    </source>
</evidence>
<proteinExistence type="predicted"/>
<keyword evidence="6 7" id="KW-0961">Cell wall biogenesis/degradation</keyword>
<dbReference type="InterPro" id="IPR038063">
    <property type="entry name" value="Transpep_catalytic_dom"/>
</dbReference>
<evidence type="ECO:0000256" key="8">
    <source>
        <dbReference type="SAM" id="MobiDB-lite"/>
    </source>
</evidence>
<dbReference type="InterPro" id="IPR041280">
    <property type="entry name" value="Big_10"/>
</dbReference>
<evidence type="ECO:0000313" key="11">
    <source>
        <dbReference type="Proteomes" id="UP001596138"/>
    </source>
</evidence>
<evidence type="ECO:0000256" key="3">
    <source>
        <dbReference type="ARBA" id="ARBA00022960"/>
    </source>
</evidence>
<feature type="active site" description="Nucleophile" evidence="7">
    <location>
        <position position="272"/>
    </location>
</feature>
<name>A0ABW1T076_9ACTN</name>
<evidence type="ECO:0000256" key="6">
    <source>
        <dbReference type="ARBA" id="ARBA00023316"/>
    </source>
</evidence>
<evidence type="ECO:0000256" key="1">
    <source>
        <dbReference type="ARBA" id="ARBA00004752"/>
    </source>
</evidence>
<gene>
    <name evidence="10" type="ORF">ACFQGU_07225</name>
</gene>
<dbReference type="PROSITE" id="PS52029">
    <property type="entry name" value="LD_TPASE"/>
    <property type="match status" value="1"/>
</dbReference>
<keyword evidence="2" id="KW-0808">Transferase</keyword>
<sequence>MDVRRAHPRRASTRAVVAASTLGLVLGLVAAVPARAESGSTGGTTPGGITTTPIAPPPASKPTTAITATASPYQGAVMGIAQPIFVRFSSPVAFKARAEKNMRVYVSGVLSSGAWHWKDSQTAVFRPQTFWKSRSTIAIKMTMKGVVLAESSSRTFVGATTKVHWFKTSRSFVAKVDDATHRMKVYLDGKVVRTIPVSLGKPGFETRSGVKVVQEKYETRRMTSVGAGITDPNDQYDVTATWAVRITPTGEFVHGAPWAAGRIGRYNGSHGCTNVLEVDGKWFYDRVLPGDPVVTVGTGRAMEYWNGPGGPWNMPWKFWLAKSATGPQR</sequence>
<keyword evidence="11" id="KW-1185">Reference proteome</keyword>
<dbReference type="InterPro" id="IPR050979">
    <property type="entry name" value="LD-transpeptidase"/>
</dbReference>
<evidence type="ECO:0000259" key="9">
    <source>
        <dbReference type="PROSITE" id="PS52029"/>
    </source>
</evidence>
<dbReference type="Pfam" id="PF03734">
    <property type="entry name" value="YkuD"/>
    <property type="match status" value="1"/>
</dbReference>
<evidence type="ECO:0000256" key="2">
    <source>
        <dbReference type="ARBA" id="ARBA00022679"/>
    </source>
</evidence>
<dbReference type="Gene3D" id="2.40.440.10">
    <property type="entry name" value="L,D-transpeptidase catalytic domain-like"/>
    <property type="match status" value="1"/>
</dbReference>
<dbReference type="EMBL" id="JBHSTI010000008">
    <property type="protein sequence ID" value="MFC6237665.1"/>
    <property type="molecule type" value="Genomic_DNA"/>
</dbReference>
<dbReference type="CDD" id="cd16913">
    <property type="entry name" value="YkuD_like"/>
    <property type="match status" value="1"/>
</dbReference>
<feature type="domain" description="L,D-TPase catalytic" evidence="9">
    <location>
        <begin position="172"/>
        <end position="296"/>
    </location>
</feature>
<dbReference type="RefSeq" id="WP_386765175.1">
    <property type="nucleotide sequence ID" value="NZ_JBHSTI010000008.1"/>
</dbReference>
<comment type="caution">
    <text evidence="10">The sequence shown here is derived from an EMBL/GenBank/DDBJ whole genome shotgun (WGS) entry which is preliminary data.</text>
</comment>
<dbReference type="Pfam" id="PF17964">
    <property type="entry name" value="Big_10"/>
    <property type="match status" value="1"/>
</dbReference>
<reference evidence="11" key="1">
    <citation type="journal article" date="2019" name="Int. J. Syst. Evol. Microbiol.">
        <title>The Global Catalogue of Microorganisms (GCM) 10K type strain sequencing project: providing services to taxonomists for standard genome sequencing and annotation.</title>
        <authorList>
            <consortium name="The Broad Institute Genomics Platform"/>
            <consortium name="The Broad Institute Genome Sequencing Center for Infectious Disease"/>
            <person name="Wu L."/>
            <person name="Ma J."/>
        </authorList>
    </citation>
    <scope>NUCLEOTIDE SEQUENCE [LARGE SCALE GENOMIC DNA]</scope>
    <source>
        <strain evidence="11">CGMCC 4.7317</strain>
    </source>
</reference>
<dbReference type="PANTHER" id="PTHR30582">
    <property type="entry name" value="L,D-TRANSPEPTIDASE"/>
    <property type="match status" value="1"/>
</dbReference>
<keyword evidence="5" id="KW-0012">Acyltransferase</keyword>
<dbReference type="PANTHER" id="PTHR30582:SF2">
    <property type="entry name" value="L,D-TRANSPEPTIDASE YCIB-RELATED"/>
    <property type="match status" value="1"/>
</dbReference>
<protein>
    <submittedName>
        <fullName evidence="10">L,D-transpeptidase</fullName>
    </submittedName>
</protein>
<evidence type="ECO:0000256" key="7">
    <source>
        <dbReference type="PROSITE-ProRule" id="PRU01373"/>
    </source>
</evidence>
<comment type="pathway">
    <text evidence="1 7">Cell wall biogenesis; peptidoglycan biosynthesis.</text>
</comment>
<organism evidence="10 11">
    <name type="scientific">Longivirga aurantiaca</name>
    <dbReference type="NCBI Taxonomy" id="1837743"/>
    <lineage>
        <taxon>Bacteria</taxon>
        <taxon>Bacillati</taxon>
        <taxon>Actinomycetota</taxon>
        <taxon>Actinomycetes</taxon>
        <taxon>Sporichthyales</taxon>
        <taxon>Sporichthyaceae</taxon>
        <taxon>Longivirga</taxon>
    </lineage>
</organism>